<organism evidence="1 2">
    <name type="scientific">Alkalihalophilus pseudofirmus</name>
    <name type="common">Bacillus pseudofirmus</name>
    <dbReference type="NCBI Taxonomy" id="79885"/>
    <lineage>
        <taxon>Bacteria</taxon>
        <taxon>Bacillati</taxon>
        <taxon>Bacillota</taxon>
        <taxon>Bacilli</taxon>
        <taxon>Bacillales</taxon>
        <taxon>Bacillaceae</taxon>
        <taxon>Alkalihalophilus</taxon>
    </lineage>
</organism>
<comment type="caution">
    <text evidence="1">The sequence shown here is derived from an EMBL/GenBank/DDBJ whole genome shotgun (WGS) entry which is preliminary data.</text>
</comment>
<feature type="non-terminal residue" evidence="1">
    <location>
        <position position="92"/>
    </location>
</feature>
<name>A0AAJ2NSQ9_ALKPS</name>
<dbReference type="AlphaFoldDB" id="A0AAJ2NSQ9"/>
<gene>
    <name evidence="1" type="ORF">RYX45_21855</name>
</gene>
<dbReference type="Gene3D" id="3.40.50.11180">
    <property type="match status" value="1"/>
</dbReference>
<dbReference type="SUPFAM" id="SSF52540">
    <property type="entry name" value="P-loop containing nucleoside triphosphate hydrolases"/>
    <property type="match status" value="1"/>
</dbReference>
<accession>A0AAJ2NSQ9</accession>
<feature type="non-terminal residue" evidence="1">
    <location>
        <position position="1"/>
    </location>
</feature>
<dbReference type="EMBL" id="JAWJAY010000511">
    <property type="protein sequence ID" value="MDV2887816.1"/>
    <property type="molecule type" value="Genomic_DNA"/>
</dbReference>
<evidence type="ECO:0000313" key="1">
    <source>
        <dbReference type="EMBL" id="MDV2887816.1"/>
    </source>
</evidence>
<proteinExistence type="predicted"/>
<protein>
    <submittedName>
        <fullName evidence="1">Uncharacterized protein</fullName>
    </submittedName>
</protein>
<dbReference type="RefSeq" id="WP_323467957.1">
    <property type="nucleotide sequence ID" value="NZ_JAWJAY010000511.1"/>
</dbReference>
<sequence>SEVSIGPAAEILLEPENYSRIINRLESGLAESLRKVKDEKAKLQLSQNISHELEQLKQGGKPDQVFKYLSLAYERPSSLLDYLPSNGLVMMD</sequence>
<dbReference type="InterPro" id="IPR027417">
    <property type="entry name" value="P-loop_NTPase"/>
</dbReference>
<reference evidence="1" key="1">
    <citation type="submission" date="2023-10" db="EMBL/GenBank/DDBJ databases">
        <title>Screening of Alkalihalophilus pseudofirmusBZ-TG-HK211 and Its Alleviation of Salt Stress on Rapeseed Growth.</title>
        <authorList>
            <person name="Zhao B."/>
            <person name="Guo T."/>
        </authorList>
    </citation>
    <scope>NUCLEOTIDE SEQUENCE</scope>
    <source>
        <strain evidence="1">BZ-TG-HK211</strain>
    </source>
</reference>
<evidence type="ECO:0000313" key="2">
    <source>
        <dbReference type="Proteomes" id="UP001285636"/>
    </source>
</evidence>
<dbReference type="Proteomes" id="UP001285636">
    <property type="component" value="Unassembled WGS sequence"/>
</dbReference>